<dbReference type="OrthoDB" id="1725641at2759"/>
<feature type="region of interest" description="Disordered" evidence="1">
    <location>
        <begin position="79"/>
        <end position="122"/>
    </location>
</feature>
<accession>A0A9Q1MHN8</accession>
<sequence>MSVQYSIPDYIRVSADCKNLLSRIFVANPSKRITIPEIKKHPWFLKKLPKALMDGENANYGESSEHQQQEVDNIMRIIQEATIPGEGSKPGQAPSGPTTDPDDMDGDLESEIDTSGDFVAHF</sequence>
<dbReference type="Proteomes" id="UP001152561">
    <property type="component" value="Unassembled WGS sequence"/>
</dbReference>
<feature type="compositionally biased region" description="Acidic residues" evidence="1">
    <location>
        <begin position="100"/>
        <end position="114"/>
    </location>
</feature>
<dbReference type="AlphaFoldDB" id="A0A9Q1MHN8"/>
<dbReference type="Gene3D" id="1.10.510.10">
    <property type="entry name" value="Transferase(Phosphotransferase) domain 1"/>
    <property type="match status" value="1"/>
</dbReference>
<name>A0A9Q1MHN8_9SOLA</name>
<dbReference type="EMBL" id="JAJAGQ010000007">
    <property type="protein sequence ID" value="KAJ8557934.1"/>
    <property type="molecule type" value="Genomic_DNA"/>
</dbReference>
<keyword evidence="3" id="KW-1185">Reference proteome</keyword>
<reference evidence="3" key="1">
    <citation type="journal article" date="2023" name="Proc. Natl. Acad. Sci. U.S.A.">
        <title>Genomic and structural basis for evolution of tropane alkaloid biosynthesis.</title>
        <authorList>
            <person name="Wanga Y.-J."/>
            <person name="Taina T."/>
            <person name="Yua J.-Y."/>
            <person name="Lia J."/>
            <person name="Xua B."/>
            <person name="Chenc J."/>
            <person name="D'Auriad J.C."/>
            <person name="Huanga J.-P."/>
            <person name="Huanga S.-X."/>
        </authorList>
    </citation>
    <scope>NUCLEOTIDE SEQUENCE [LARGE SCALE GENOMIC DNA]</scope>
    <source>
        <strain evidence="3">cv. KIB-2019</strain>
    </source>
</reference>
<proteinExistence type="predicted"/>
<protein>
    <submittedName>
        <fullName evidence="2">Uncharacterized protein</fullName>
    </submittedName>
</protein>
<evidence type="ECO:0000313" key="3">
    <source>
        <dbReference type="Proteomes" id="UP001152561"/>
    </source>
</evidence>
<comment type="caution">
    <text evidence="2">The sequence shown here is derived from an EMBL/GenBank/DDBJ whole genome shotgun (WGS) entry which is preliminary data.</text>
</comment>
<organism evidence="2 3">
    <name type="scientific">Anisodus acutangulus</name>
    <dbReference type="NCBI Taxonomy" id="402998"/>
    <lineage>
        <taxon>Eukaryota</taxon>
        <taxon>Viridiplantae</taxon>
        <taxon>Streptophyta</taxon>
        <taxon>Embryophyta</taxon>
        <taxon>Tracheophyta</taxon>
        <taxon>Spermatophyta</taxon>
        <taxon>Magnoliopsida</taxon>
        <taxon>eudicotyledons</taxon>
        <taxon>Gunneridae</taxon>
        <taxon>Pentapetalae</taxon>
        <taxon>asterids</taxon>
        <taxon>lamiids</taxon>
        <taxon>Solanales</taxon>
        <taxon>Solanaceae</taxon>
        <taxon>Solanoideae</taxon>
        <taxon>Hyoscyameae</taxon>
        <taxon>Anisodus</taxon>
    </lineage>
</organism>
<dbReference type="InterPro" id="IPR011009">
    <property type="entry name" value="Kinase-like_dom_sf"/>
</dbReference>
<evidence type="ECO:0000313" key="2">
    <source>
        <dbReference type="EMBL" id="KAJ8557934.1"/>
    </source>
</evidence>
<dbReference type="SUPFAM" id="SSF56112">
    <property type="entry name" value="Protein kinase-like (PK-like)"/>
    <property type="match status" value="1"/>
</dbReference>
<gene>
    <name evidence="2" type="ORF">K7X08_004700</name>
</gene>
<evidence type="ECO:0000256" key="1">
    <source>
        <dbReference type="SAM" id="MobiDB-lite"/>
    </source>
</evidence>